<organism evidence="2 3">
    <name type="scientific">Lipomyces starkeyi NRRL Y-11557</name>
    <dbReference type="NCBI Taxonomy" id="675824"/>
    <lineage>
        <taxon>Eukaryota</taxon>
        <taxon>Fungi</taxon>
        <taxon>Dikarya</taxon>
        <taxon>Ascomycota</taxon>
        <taxon>Saccharomycotina</taxon>
        <taxon>Lipomycetes</taxon>
        <taxon>Lipomycetales</taxon>
        <taxon>Lipomycetaceae</taxon>
        <taxon>Lipomyces</taxon>
    </lineage>
</organism>
<feature type="region of interest" description="Disordered" evidence="1">
    <location>
        <begin position="270"/>
        <end position="302"/>
    </location>
</feature>
<proteinExistence type="predicted"/>
<evidence type="ECO:0000256" key="1">
    <source>
        <dbReference type="SAM" id="MobiDB-lite"/>
    </source>
</evidence>
<keyword evidence="3" id="KW-1185">Reference proteome</keyword>
<dbReference type="OrthoDB" id="5334491at2759"/>
<feature type="compositionally biased region" description="Low complexity" evidence="1">
    <location>
        <begin position="121"/>
        <end position="138"/>
    </location>
</feature>
<feature type="compositionally biased region" description="Polar residues" evidence="1">
    <location>
        <begin position="33"/>
        <end position="44"/>
    </location>
</feature>
<reference evidence="2 3" key="1">
    <citation type="journal article" date="2016" name="Proc. Natl. Acad. Sci. U.S.A.">
        <title>Comparative genomics of biotechnologically important yeasts.</title>
        <authorList>
            <person name="Riley R."/>
            <person name="Haridas S."/>
            <person name="Wolfe K.H."/>
            <person name="Lopes M.R."/>
            <person name="Hittinger C.T."/>
            <person name="Goeker M."/>
            <person name="Salamov A.A."/>
            <person name="Wisecaver J.H."/>
            <person name="Long T.M."/>
            <person name="Calvey C.H."/>
            <person name="Aerts A.L."/>
            <person name="Barry K.W."/>
            <person name="Choi C."/>
            <person name="Clum A."/>
            <person name="Coughlan A.Y."/>
            <person name="Deshpande S."/>
            <person name="Douglass A.P."/>
            <person name="Hanson S.J."/>
            <person name="Klenk H.-P."/>
            <person name="LaButti K.M."/>
            <person name="Lapidus A."/>
            <person name="Lindquist E.A."/>
            <person name="Lipzen A.M."/>
            <person name="Meier-Kolthoff J.P."/>
            <person name="Ohm R.A."/>
            <person name="Otillar R.P."/>
            <person name="Pangilinan J.L."/>
            <person name="Peng Y."/>
            <person name="Rokas A."/>
            <person name="Rosa C.A."/>
            <person name="Scheuner C."/>
            <person name="Sibirny A.A."/>
            <person name="Slot J.C."/>
            <person name="Stielow J.B."/>
            <person name="Sun H."/>
            <person name="Kurtzman C.P."/>
            <person name="Blackwell M."/>
            <person name="Grigoriev I.V."/>
            <person name="Jeffries T.W."/>
        </authorList>
    </citation>
    <scope>NUCLEOTIDE SEQUENCE [LARGE SCALE GENOMIC DNA]</scope>
    <source>
        <strain evidence="2 3">NRRL Y-11557</strain>
    </source>
</reference>
<evidence type="ECO:0000313" key="3">
    <source>
        <dbReference type="Proteomes" id="UP000094385"/>
    </source>
</evidence>
<feature type="region of interest" description="Disordered" evidence="1">
    <location>
        <begin position="209"/>
        <end position="247"/>
    </location>
</feature>
<name>A0A1E3Q9B4_LIPST</name>
<sequence>MTQNIRRRFLTCLEFCREPSRLMNIDRILNSSTAQSEGNDSGQPLTPAHDNASSSPNVTKSSPQQLSQQQTQKQSSPTPLPQYIKLPSREESKFASPTTTNVPQSQPPLGGPALLPPQPILPQHHQPQQQYQAPQPSYAYQQQYQQQRYQQYPPQPYYQQVRPGYQASTAQHHIQHIQQHQYQPTELSDQLETYATAATNDASQQFGVRQGGHPLSVPQSLDRNYGESSSMSLWTPPRQPSSSQSIHQENLAPVLDSGDRSGSFAYAYGGTGLRRATSDGDPQEESSMSAAKPKRRKAPNSTWTLEEDRKLVGLRFVNIVKLTNTA</sequence>
<feature type="compositionally biased region" description="Pro residues" evidence="1">
    <location>
        <begin position="105"/>
        <end position="120"/>
    </location>
</feature>
<feature type="compositionally biased region" description="Low complexity" evidence="1">
    <location>
        <begin position="60"/>
        <end position="77"/>
    </location>
</feature>
<evidence type="ECO:0000313" key="2">
    <source>
        <dbReference type="EMBL" id="ODQ74158.1"/>
    </source>
</evidence>
<accession>A0A1E3Q9B4</accession>
<gene>
    <name evidence="2" type="ORF">LIPSTDRAFT_62202</name>
</gene>
<feature type="compositionally biased region" description="Polar residues" evidence="1">
    <location>
        <begin position="217"/>
        <end position="233"/>
    </location>
</feature>
<dbReference type="AlphaFoldDB" id="A0A1E3Q9B4"/>
<dbReference type="EMBL" id="KV454292">
    <property type="protein sequence ID" value="ODQ74158.1"/>
    <property type="molecule type" value="Genomic_DNA"/>
</dbReference>
<protein>
    <submittedName>
        <fullName evidence="2">Uncharacterized protein</fullName>
    </submittedName>
</protein>
<dbReference type="Proteomes" id="UP000094385">
    <property type="component" value="Unassembled WGS sequence"/>
</dbReference>
<feature type="region of interest" description="Disordered" evidence="1">
    <location>
        <begin position="33"/>
        <end position="138"/>
    </location>
</feature>